<proteinExistence type="predicted"/>
<dbReference type="RefSeq" id="WP_197657689.1">
    <property type="nucleotide sequence ID" value="NZ_CP031418.1"/>
</dbReference>
<evidence type="ECO:0000259" key="1">
    <source>
        <dbReference type="Pfam" id="PF01266"/>
    </source>
</evidence>
<dbReference type="SUPFAM" id="SSF51905">
    <property type="entry name" value="FAD/NAD(P)-binding domain"/>
    <property type="match status" value="1"/>
</dbReference>
<keyword evidence="2" id="KW-0489">Methyltransferase</keyword>
<dbReference type="InterPro" id="IPR006076">
    <property type="entry name" value="FAD-dep_OxRdtase"/>
</dbReference>
<gene>
    <name evidence="2" type="ORF">ERS450000_02032</name>
</gene>
<accession>A0A0H5NNR6</accession>
<dbReference type="InterPro" id="IPR036188">
    <property type="entry name" value="FAD/NAD-bd_sf"/>
</dbReference>
<name>A0A0H5NNR6_NOCFR</name>
<dbReference type="AlphaFoldDB" id="A0A0H5NNR6"/>
<dbReference type="Pfam" id="PF01266">
    <property type="entry name" value="DAO"/>
    <property type="match status" value="1"/>
</dbReference>
<dbReference type="Proteomes" id="UP000057820">
    <property type="component" value="Chromosome 1"/>
</dbReference>
<dbReference type="EMBL" id="LN868938">
    <property type="protein sequence ID" value="CRY76799.1"/>
    <property type="molecule type" value="Genomic_DNA"/>
</dbReference>
<reference evidence="3" key="1">
    <citation type="submission" date="2015-03" db="EMBL/GenBank/DDBJ databases">
        <authorList>
            <consortium name="Pathogen Informatics"/>
        </authorList>
    </citation>
    <scope>NUCLEOTIDE SEQUENCE [LARGE SCALE GENOMIC DNA]</scope>
    <source>
        <strain evidence="3">NCTC11134</strain>
    </source>
</reference>
<keyword evidence="2" id="KW-0808">Transferase</keyword>
<evidence type="ECO:0000313" key="2">
    <source>
        <dbReference type="EMBL" id="CRY76799.1"/>
    </source>
</evidence>
<evidence type="ECO:0000313" key="3">
    <source>
        <dbReference type="Proteomes" id="UP000057820"/>
    </source>
</evidence>
<protein>
    <submittedName>
        <fullName evidence="2">Bifunctional tRNA (Mnm(5)s(2)U34)-methyltransferase/FAD-dependent cmnm(5)s(2)U34 oxidoreductase</fullName>
    </submittedName>
</protein>
<dbReference type="Gene3D" id="3.50.50.60">
    <property type="entry name" value="FAD/NAD(P)-binding domain"/>
    <property type="match status" value="1"/>
</dbReference>
<sequence>MTDHHPTHHRDARQRRVIVIGAGMAGLATALRLHRDGWDVLVVERARLAAAAATW</sequence>
<feature type="domain" description="FAD dependent oxidoreductase" evidence="1">
    <location>
        <begin position="16"/>
        <end position="55"/>
    </location>
</feature>
<dbReference type="GO" id="GO:0008168">
    <property type="term" value="F:methyltransferase activity"/>
    <property type="evidence" value="ECO:0007669"/>
    <property type="project" value="UniProtKB-KW"/>
</dbReference>
<organism evidence="2 3">
    <name type="scientific">Nocardia farcinica</name>
    <dbReference type="NCBI Taxonomy" id="37329"/>
    <lineage>
        <taxon>Bacteria</taxon>
        <taxon>Bacillati</taxon>
        <taxon>Actinomycetota</taxon>
        <taxon>Actinomycetes</taxon>
        <taxon>Mycobacteriales</taxon>
        <taxon>Nocardiaceae</taxon>
        <taxon>Nocardia</taxon>
    </lineage>
</organism>
<dbReference type="KEGG" id="nfr:ERS450000_02032"/>
<dbReference type="GO" id="GO:0032259">
    <property type="term" value="P:methylation"/>
    <property type="evidence" value="ECO:0007669"/>
    <property type="project" value="UniProtKB-KW"/>
</dbReference>